<gene>
    <name evidence="1" type="ORF">ICHIAU1_19740</name>
</gene>
<dbReference type="Proteomes" id="UP000463961">
    <property type="component" value="Chromosome"/>
</dbReference>
<proteinExistence type="predicted"/>
<dbReference type="AlphaFoldDB" id="A0A7R6R3G9"/>
<protein>
    <recommendedName>
        <fullName evidence="3">Phosphoribosyltransferase</fullName>
    </recommendedName>
</protein>
<reference evidence="2" key="1">
    <citation type="submission" date="2020-01" db="EMBL/GenBank/DDBJ databases">
        <title>Phosphoaccumulans saitamaens gen. nov., sp. nov., a polyphosphate accumulating bacterium isolated from surface river water.</title>
        <authorList>
            <person name="Watanabe K."/>
            <person name="Suda W."/>
        </authorList>
    </citation>
    <scope>NUCLEOTIDE SEQUENCE [LARGE SCALE GENOMIC DNA]</scope>
    <source>
        <strain evidence="2">ICHIAU1</strain>
    </source>
</reference>
<evidence type="ECO:0000313" key="2">
    <source>
        <dbReference type="Proteomes" id="UP000463961"/>
    </source>
</evidence>
<dbReference type="InterPro" id="IPR029057">
    <property type="entry name" value="PRTase-like"/>
</dbReference>
<keyword evidence="2" id="KW-1185">Reference proteome</keyword>
<dbReference type="Gene3D" id="3.40.50.2020">
    <property type="match status" value="1"/>
</dbReference>
<accession>A0A7R6R3G9</accession>
<dbReference type="SUPFAM" id="SSF53271">
    <property type="entry name" value="PRTase-like"/>
    <property type="match status" value="1"/>
</dbReference>
<organism evidence="1 2">
    <name type="scientific">Fluviibacter phosphoraccumulans</name>
    <dbReference type="NCBI Taxonomy" id="1751046"/>
    <lineage>
        <taxon>Bacteria</taxon>
        <taxon>Pseudomonadati</taxon>
        <taxon>Pseudomonadota</taxon>
        <taxon>Betaproteobacteria</taxon>
        <taxon>Rhodocyclales</taxon>
        <taxon>Fluviibacteraceae</taxon>
        <taxon>Fluviibacter</taxon>
    </lineage>
</organism>
<dbReference type="EMBL" id="AP022345">
    <property type="protein sequence ID" value="BBU69691.1"/>
    <property type="molecule type" value="Genomic_DNA"/>
</dbReference>
<evidence type="ECO:0000313" key="1">
    <source>
        <dbReference type="EMBL" id="BBU69691.1"/>
    </source>
</evidence>
<sequence length="220" mass="24165">MKKHFSYTAAKSGDLDAASELVNDTISEDAVVEIKKITGNRRPFLVSAHAYEQAGVNAIPEVLSDRLSEKTGFPVESSIVQINVVRHTGANGFARLARQALFEGSVVTGTDYFLVDDFVGQGGTLANLRGFIEFNGGTVIGATSLTGRADSAKITLEDQQLKELRSRHGQALEDWWRDRFGHGFDSLTQSEARYLARIEDADKIRDRIIAEEQTGDCRTV</sequence>
<evidence type="ECO:0008006" key="3">
    <source>
        <dbReference type="Google" id="ProtNLM"/>
    </source>
</evidence>
<name>A0A7R6R3G9_9RHOO</name>